<dbReference type="InterPro" id="IPR006671">
    <property type="entry name" value="Cyclin_N"/>
</dbReference>
<dbReference type="GO" id="GO:0006357">
    <property type="term" value="P:regulation of transcription by RNA polymerase II"/>
    <property type="evidence" value="ECO:0007669"/>
    <property type="project" value="InterPro"/>
</dbReference>
<evidence type="ECO:0000313" key="4">
    <source>
        <dbReference type="EMBL" id="JAT73820.1"/>
    </source>
</evidence>
<evidence type="ECO:0000256" key="2">
    <source>
        <dbReference type="SAM" id="Phobius"/>
    </source>
</evidence>
<feature type="compositionally biased region" description="Basic and acidic residues" evidence="1">
    <location>
        <begin position="337"/>
        <end position="349"/>
    </location>
</feature>
<feature type="compositionally biased region" description="Low complexity" evidence="1">
    <location>
        <begin position="274"/>
        <end position="285"/>
    </location>
</feature>
<keyword evidence="2" id="KW-0812">Transmembrane</keyword>
<keyword evidence="2" id="KW-1133">Transmembrane helix</keyword>
<proteinExistence type="predicted"/>
<gene>
    <name evidence="4" type="ORF">g.12547</name>
</gene>
<feature type="compositionally biased region" description="Gly residues" evidence="1">
    <location>
        <begin position="264"/>
        <end position="273"/>
    </location>
</feature>
<feature type="compositionally biased region" description="Low complexity" evidence="1">
    <location>
        <begin position="315"/>
        <end position="325"/>
    </location>
</feature>
<feature type="region of interest" description="Disordered" evidence="1">
    <location>
        <begin position="264"/>
        <end position="383"/>
    </location>
</feature>
<feature type="compositionally biased region" description="Pro residues" evidence="1">
    <location>
        <begin position="353"/>
        <end position="373"/>
    </location>
</feature>
<name>A0A1D2A3P7_AUXPR</name>
<reference evidence="4" key="1">
    <citation type="submission" date="2015-08" db="EMBL/GenBank/DDBJ databases">
        <authorList>
            <person name="Babu N.S."/>
            <person name="Beckwith C.J."/>
            <person name="Beseler K.G."/>
            <person name="Brison A."/>
            <person name="Carone J.V."/>
            <person name="Caskin T.P."/>
            <person name="Diamond M."/>
            <person name="Durham M.E."/>
            <person name="Foxe J.M."/>
            <person name="Go M."/>
            <person name="Henderson B.A."/>
            <person name="Jones I.B."/>
            <person name="McGettigan J.A."/>
            <person name="Micheletti S.J."/>
            <person name="Nasrallah M.E."/>
            <person name="Ortiz D."/>
            <person name="Piller C.R."/>
            <person name="Privatt S.R."/>
            <person name="Schneider S.L."/>
            <person name="Sharp S."/>
            <person name="Smith T.C."/>
            <person name="Stanton J.D."/>
            <person name="Ullery H.E."/>
            <person name="Wilson R.J."/>
            <person name="Serrano M.G."/>
            <person name="Buck G."/>
            <person name="Lee V."/>
            <person name="Wang Y."/>
            <person name="Carvalho R."/>
            <person name="Voegtly L."/>
            <person name="Shi R."/>
            <person name="Duckworth R."/>
            <person name="Johnson A."/>
            <person name="Loviza R."/>
            <person name="Walstead R."/>
            <person name="Shah Z."/>
            <person name="Kiflezghi M."/>
            <person name="Wade K."/>
            <person name="Ball S.L."/>
            <person name="Bradley K.W."/>
            <person name="Asai D.J."/>
            <person name="Bowman C.A."/>
            <person name="Russell D.A."/>
            <person name="Pope W.H."/>
            <person name="Jacobs-Sera D."/>
            <person name="Hendrix R.W."/>
            <person name="Hatfull G.F."/>
        </authorList>
    </citation>
    <scope>NUCLEOTIDE SEQUENCE</scope>
</reference>
<evidence type="ECO:0000259" key="3">
    <source>
        <dbReference type="Pfam" id="PF00134"/>
    </source>
</evidence>
<feature type="compositionally biased region" description="Acidic residues" evidence="1">
    <location>
        <begin position="374"/>
        <end position="383"/>
    </location>
</feature>
<dbReference type="InterPro" id="IPR036915">
    <property type="entry name" value="Cyclin-like_sf"/>
</dbReference>
<evidence type="ECO:0000256" key="1">
    <source>
        <dbReference type="SAM" id="MobiDB-lite"/>
    </source>
</evidence>
<feature type="domain" description="Cyclin N-terminal" evidence="3">
    <location>
        <begin position="28"/>
        <end position="94"/>
    </location>
</feature>
<feature type="transmembrane region" description="Helical" evidence="2">
    <location>
        <begin position="45"/>
        <end position="62"/>
    </location>
</feature>
<dbReference type="SUPFAM" id="SSF47954">
    <property type="entry name" value="Cyclin-like"/>
    <property type="match status" value="1"/>
</dbReference>
<dbReference type="InterPro" id="IPR043198">
    <property type="entry name" value="Cyclin/Ssn8"/>
</dbReference>
<keyword evidence="2" id="KW-0472">Membrane</keyword>
<organism evidence="4">
    <name type="scientific">Auxenochlorella protothecoides</name>
    <name type="common">Green microalga</name>
    <name type="synonym">Chlorella protothecoides</name>
    <dbReference type="NCBI Taxonomy" id="3075"/>
    <lineage>
        <taxon>Eukaryota</taxon>
        <taxon>Viridiplantae</taxon>
        <taxon>Chlorophyta</taxon>
        <taxon>core chlorophytes</taxon>
        <taxon>Trebouxiophyceae</taxon>
        <taxon>Chlorellales</taxon>
        <taxon>Chlorellaceae</taxon>
        <taxon>Auxenochlorella</taxon>
    </lineage>
</organism>
<dbReference type="GO" id="GO:0016538">
    <property type="term" value="F:cyclin-dependent protein serine/threonine kinase regulator activity"/>
    <property type="evidence" value="ECO:0007669"/>
    <property type="project" value="InterPro"/>
</dbReference>
<dbReference type="Gene3D" id="1.10.472.10">
    <property type="entry name" value="Cyclin-like"/>
    <property type="match status" value="1"/>
</dbReference>
<dbReference type="AlphaFoldDB" id="A0A1D2A3P7"/>
<dbReference type="PANTHER" id="PTHR10026">
    <property type="entry name" value="CYCLIN"/>
    <property type="match status" value="1"/>
</dbReference>
<sequence length="383" mass="41292">MSRLQRFPLMTRREVEDSPSLRDGVSHTNETRTHKTAIGNMMRTAANFQMSIFVCGVAVILYRRFYTQRSLRKNNSYIMAAACLFLASKISDEPRSHQQIAAELLKEWYGRPLARARLQADPDWTARLFATVLDGECLLLHTVGFDFDVDLVHSRLVGLLRSPRFRHLLAVPALHQQMLSSCNDILVHDSGLLLEYSAGEVALTILYFFLKLHRQQGGEAVAVLEGKEDADGRPWFVQDGLAPERCQAIVNRFMEKLYSRVGGGGAAEQGGAAGADSAASSQADATPGMAGHDSRGSAAAWPGPEAREGDGGDGAAAPGQAAAGLKRGGGAPGGEEQPPKLRRTGDSPQHRPGIPPRIPPGPLPHPGPQPDPESSPEEGELPC</sequence>
<dbReference type="Pfam" id="PF00134">
    <property type="entry name" value="Cyclin_N"/>
    <property type="match status" value="1"/>
</dbReference>
<accession>A0A1D2A3P7</accession>
<protein>
    <recommendedName>
        <fullName evidence="3">Cyclin N-terminal domain-containing protein</fullName>
    </recommendedName>
</protein>
<dbReference type="EMBL" id="GDKF01004802">
    <property type="protein sequence ID" value="JAT73820.1"/>
    <property type="molecule type" value="Transcribed_RNA"/>
</dbReference>